<feature type="transmembrane region" description="Helical" evidence="1">
    <location>
        <begin position="12"/>
        <end position="32"/>
    </location>
</feature>
<feature type="non-terminal residue" evidence="2">
    <location>
        <position position="1"/>
    </location>
</feature>
<feature type="transmembrane region" description="Helical" evidence="1">
    <location>
        <begin position="404"/>
        <end position="424"/>
    </location>
</feature>
<dbReference type="Proteomes" id="UP000531840">
    <property type="component" value="Unassembled WGS sequence"/>
</dbReference>
<reference evidence="2 3" key="1">
    <citation type="submission" date="2020-07" db="EMBL/GenBank/DDBJ databases">
        <title>MOT database genomes.</title>
        <authorList>
            <person name="Joseph S."/>
            <person name="Aduse-Opoku J."/>
            <person name="Hashim A."/>
            <person name="Wade W."/>
            <person name="Curtis M."/>
        </authorList>
    </citation>
    <scope>NUCLEOTIDE SEQUENCE [LARGE SCALE GENOMIC DNA]</scope>
    <source>
        <strain evidence="2 3">CIP 106318</strain>
    </source>
</reference>
<feature type="transmembrane region" description="Helical" evidence="1">
    <location>
        <begin position="87"/>
        <end position="108"/>
    </location>
</feature>
<evidence type="ECO:0000256" key="1">
    <source>
        <dbReference type="SAM" id="Phobius"/>
    </source>
</evidence>
<feature type="transmembrane region" description="Helical" evidence="1">
    <location>
        <begin position="213"/>
        <end position="230"/>
    </location>
</feature>
<evidence type="ECO:0008006" key="4">
    <source>
        <dbReference type="Google" id="ProtNLM"/>
    </source>
</evidence>
<gene>
    <name evidence="2" type="ORF">HZY85_07450</name>
</gene>
<evidence type="ECO:0000313" key="2">
    <source>
        <dbReference type="EMBL" id="NYS48005.1"/>
    </source>
</evidence>
<feature type="transmembrane region" description="Helical" evidence="1">
    <location>
        <begin position="382"/>
        <end position="398"/>
    </location>
</feature>
<feature type="transmembrane region" description="Helical" evidence="1">
    <location>
        <begin position="145"/>
        <end position="162"/>
    </location>
</feature>
<organism evidence="2 3">
    <name type="scientific">Gemelliphila palaticanis</name>
    <dbReference type="NCBI Taxonomy" id="81950"/>
    <lineage>
        <taxon>Bacteria</taxon>
        <taxon>Bacillati</taxon>
        <taxon>Bacillota</taxon>
        <taxon>Bacilli</taxon>
        <taxon>Bacillales</taxon>
        <taxon>Gemellaceae</taxon>
        <taxon>Gemelliphila</taxon>
    </lineage>
</organism>
<keyword evidence="3" id="KW-1185">Reference proteome</keyword>
<protein>
    <recommendedName>
        <fullName evidence="4">Glycosyltransferase RgtA/B/C/D-like domain-containing protein</fullName>
    </recommendedName>
</protein>
<dbReference type="EMBL" id="JACBYF010000022">
    <property type="protein sequence ID" value="NYS48005.1"/>
    <property type="molecule type" value="Genomic_DNA"/>
</dbReference>
<comment type="caution">
    <text evidence="2">The sequence shown here is derived from an EMBL/GenBank/DDBJ whole genome shotgun (WGS) entry which is preliminary data.</text>
</comment>
<keyword evidence="1" id="KW-0472">Membrane</keyword>
<keyword evidence="1" id="KW-0812">Transmembrane</keyword>
<accession>A0ABX2T048</accession>
<feature type="transmembrane region" description="Helical" evidence="1">
    <location>
        <begin position="120"/>
        <end position="139"/>
    </location>
</feature>
<keyword evidence="1" id="KW-1133">Transmembrane helix</keyword>
<name>A0ABX2T048_9BACL</name>
<proteinExistence type="predicted"/>
<evidence type="ECO:0000313" key="3">
    <source>
        <dbReference type="Proteomes" id="UP000531840"/>
    </source>
</evidence>
<dbReference type="RefSeq" id="WP_179941788.1">
    <property type="nucleotide sequence ID" value="NZ_JACBYF010000022.1"/>
</dbReference>
<sequence length="440" mass="52377">IYNKCIRNINIKYVIILFTCIQILMVYSYYFLVGYDLTTLIKNSFELHKNNTLIDNWYFSTYPNNLLLLSLYSKIIYIVNIVGLEKYSYFLLLIVLCINCNFAGFLIYRIVQKITGRNILSFLSYIYFLLLMYISPWYSIPYSDAIGTLFTTLTIGIYIIYFNKHIYLKYVMLGIIGIISLNIKPQASIVFIAIIIYELLLKIENIKIRLKNILLIFLGIIISLQIISIFNNNISVQLNSEQNIGYYHYFKMGLNQGTTGLYSSQDFDDSYSIKLREERDKFNKQQIENRIKDFTLTSYSQHILKKTLINFNNGTFGWYWMAEFPNLENYIENKELNILQNIYYGYGNYYKYFNCFQQSNWLVILLLTFIGIFNNRYIEYKIMFYLSIVGIFLFSIIFESSARYLFTNVPIFIICSMYGLQNLIEFKNRIIYKKRTRNKI</sequence>